<evidence type="ECO:0000313" key="1">
    <source>
        <dbReference type="EMBL" id="AGS51721.1"/>
    </source>
</evidence>
<proteinExistence type="predicted"/>
<accession>A0A806JY16</accession>
<dbReference type="Pfam" id="PF00756">
    <property type="entry name" value="Esterase"/>
    <property type="match status" value="1"/>
</dbReference>
<dbReference type="AlphaFoldDB" id="A0A806JY16"/>
<name>A0A806JY16_9BACT</name>
<sequence>MILRGDFLSEILHVTTNIQMLIPEQGREPFRVVYLLHGLHGDQGTWIDNTQLALYAKQYNAVFVMPEAPRSFYANLKYGRKYYDYISGELPVMCKKIFNVSGRREDTAVMGCSMGAYGSLRLALSKPDQYGFCGSISAACLYFRHILDSLRDDPDSYLKTGPEAEETLTDLYAIYGDALEYRDDYDILELVKNFGADRPKPKIFAVCGTEDSLRNDNLKFRDEMKNTGFDFTYEEWQGDHEWYFFNEALKKTIEFWYKV</sequence>
<dbReference type="InterPro" id="IPR050583">
    <property type="entry name" value="Mycobacterial_A85_antigen"/>
</dbReference>
<dbReference type="GO" id="GO:0016747">
    <property type="term" value="F:acyltransferase activity, transferring groups other than amino-acyl groups"/>
    <property type="evidence" value="ECO:0007669"/>
    <property type="project" value="TreeGrafter"/>
</dbReference>
<reference evidence="1" key="1">
    <citation type="submission" date="2012-03" db="EMBL/GenBank/DDBJ databases">
        <title>Functional metagenomics reveals considerable lignocellulase gene clusters in the gut microbiome of a wood-feeding higher termite.</title>
        <authorList>
            <person name="Liu N."/>
        </authorList>
    </citation>
    <scope>NUCLEOTIDE SEQUENCE</scope>
</reference>
<dbReference type="Gene3D" id="3.40.50.1820">
    <property type="entry name" value="alpha/beta hydrolase"/>
    <property type="match status" value="1"/>
</dbReference>
<dbReference type="EMBL" id="JQ844169">
    <property type="protein sequence ID" value="AGS51721.1"/>
    <property type="molecule type" value="Genomic_DNA"/>
</dbReference>
<dbReference type="GO" id="GO:0016787">
    <property type="term" value="F:hydrolase activity"/>
    <property type="evidence" value="ECO:0007669"/>
    <property type="project" value="UniProtKB-KW"/>
</dbReference>
<dbReference type="InterPro" id="IPR000801">
    <property type="entry name" value="Esterase-like"/>
</dbReference>
<dbReference type="EC" id="3.1.1.-" evidence="1"/>
<dbReference type="InterPro" id="IPR029058">
    <property type="entry name" value="AB_hydrolase_fold"/>
</dbReference>
<organism evidence="1">
    <name type="scientific">uncultured bacterium contig00037</name>
    <dbReference type="NCBI Taxonomy" id="1181525"/>
    <lineage>
        <taxon>Bacteria</taxon>
        <taxon>environmental samples</taxon>
    </lineage>
</organism>
<protein>
    <submittedName>
        <fullName evidence="1">Acetyl esterase</fullName>
        <ecNumber evidence="1">3.1.1.-</ecNumber>
    </submittedName>
</protein>
<keyword evidence="1" id="KW-0378">Hydrolase</keyword>
<dbReference type="PANTHER" id="PTHR48098">
    <property type="entry name" value="ENTEROCHELIN ESTERASE-RELATED"/>
    <property type="match status" value="1"/>
</dbReference>
<dbReference type="SUPFAM" id="SSF53474">
    <property type="entry name" value="alpha/beta-Hydrolases"/>
    <property type="match status" value="1"/>
</dbReference>
<dbReference type="PANTHER" id="PTHR48098:SF1">
    <property type="entry name" value="DIACYLGLYCEROL ACYLTRANSFERASE_MYCOLYLTRANSFERASE AG85A"/>
    <property type="match status" value="1"/>
</dbReference>